<sequence length="672" mass="75729">MNASTPMAGVNAALANVARLLDEQPALAARQARELLKVVPGHPGVVLLLGVAANVERDFGHALAVLEPLVQAHPAMAKGWLELAVARIGLGQSELALEALIRAVALQPHLPCAWLTLAELRAVDGDASGANEAYLEHLRQSPHDPELMAAASALDRNAMAEAEIRLQKRLRRQPGDVAVMRMLAELRMRQARNDEALRLLDQVLERVPDFDIARQNRAVALNRLNRHGEALAEIEFLLERDPDNQVLKNMAAVILGKLGEFNRAIATYEAVLSREPGQADVWINYGNALKTAGRTADAVAAYRRCVELRPGFGEAWWSLSNLKTVRFDHYDVAEMRKQLAGNDLEESERFHLEFALGKALEDAGHYEAAFEHYLRGNAIRRSRVQYDANRNTRQRQSAQIAYTRDFFASRNGTGSQADAPIFVVGMPRSGSTLVEQILASHPLVEGTMELPAVIAIAQELERRCGDPDKTYHHVLANLDRDELAALGVRYLQRTRVQRKLGRPFFIDKMPNNFAHVGLIHLILPNAKIVDVRRHPMACCFSNFKQHFARGQTFSYDLDDLGRYYTDYVALMAHFDDVLPGRVHRIIYEELVNDTEQQVRALLTYCGLEFDPRCLRFFENDRAVRTASSEQVRKPIYREGLDHWRHFEPWLSPLEEVLRPVLDCYQQVPATLR</sequence>
<name>A0A7G9QW38_9GAMM</name>
<dbReference type="PANTHER" id="PTHR12788">
    <property type="entry name" value="PROTEIN-TYROSINE SULFOTRANSFERASE 2"/>
    <property type="match status" value="1"/>
</dbReference>
<dbReference type="Gene3D" id="3.40.50.300">
    <property type="entry name" value="P-loop containing nucleotide triphosphate hydrolases"/>
    <property type="match status" value="1"/>
</dbReference>
<dbReference type="EMBL" id="CP060711">
    <property type="protein sequence ID" value="QNN47563.1"/>
    <property type="molecule type" value="Genomic_DNA"/>
</dbReference>
<organism evidence="3 4">
    <name type="scientific">Thermomonas brevis</name>
    <dbReference type="NCBI Taxonomy" id="215691"/>
    <lineage>
        <taxon>Bacteria</taxon>
        <taxon>Pseudomonadati</taxon>
        <taxon>Pseudomonadota</taxon>
        <taxon>Gammaproteobacteria</taxon>
        <taxon>Lysobacterales</taxon>
        <taxon>Lysobacteraceae</taxon>
        <taxon>Thermomonas</taxon>
    </lineage>
</organism>
<dbReference type="Pfam" id="PF13469">
    <property type="entry name" value="Sulfotransfer_3"/>
    <property type="match status" value="1"/>
</dbReference>
<reference evidence="3 4" key="1">
    <citation type="submission" date="2020-08" db="EMBL/GenBank/DDBJ databases">
        <title>Genome sequence of Thermomonas brevis KACC 16975T.</title>
        <authorList>
            <person name="Hyun D.-W."/>
            <person name="Bae J.-W."/>
        </authorList>
    </citation>
    <scope>NUCLEOTIDE SEQUENCE [LARGE SCALE GENOMIC DNA]</scope>
    <source>
        <strain evidence="3 4">KACC 16975</strain>
    </source>
</reference>
<dbReference type="Gene3D" id="1.25.40.10">
    <property type="entry name" value="Tetratricopeptide repeat domain"/>
    <property type="match status" value="1"/>
</dbReference>
<proteinExistence type="predicted"/>
<dbReference type="PANTHER" id="PTHR12788:SF10">
    <property type="entry name" value="PROTEIN-TYROSINE SULFOTRANSFERASE"/>
    <property type="match status" value="1"/>
</dbReference>
<dbReference type="InterPro" id="IPR011990">
    <property type="entry name" value="TPR-like_helical_dom_sf"/>
</dbReference>
<dbReference type="AlphaFoldDB" id="A0A7G9QW38"/>
<dbReference type="InterPro" id="IPR019734">
    <property type="entry name" value="TPR_rpt"/>
</dbReference>
<dbReference type="KEGG" id="tbv:H9L17_05340"/>
<dbReference type="SUPFAM" id="SSF48452">
    <property type="entry name" value="TPR-like"/>
    <property type="match status" value="2"/>
</dbReference>
<evidence type="ECO:0000256" key="2">
    <source>
        <dbReference type="PROSITE-ProRule" id="PRU00339"/>
    </source>
</evidence>
<evidence type="ECO:0000313" key="3">
    <source>
        <dbReference type="EMBL" id="QNN47563.1"/>
    </source>
</evidence>
<dbReference type="RefSeq" id="WP_187571308.1">
    <property type="nucleotide sequence ID" value="NZ_CP060711.1"/>
</dbReference>
<feature type="repeat" description="TPR" evidence="2">
    <location>
        <begin position="77"/>
        <end position="110"/>
    </location>
</feature>
<evidence type="ECO:0000256" key="1">
    <source>
        <dbReference type="ARBA" id="ARBA00022679"/>
    </source>
</evidence>
<dbReference type="SMART" id="SM00028">
    <property type="entry name" value="TPR"/>
    <property type="match status" value="7"/>
</dbReference>
<dbReference type="InterPro" id="IPR027417">
    <property type="entry name" value="P-loop_NTPase"/>
</dbReference>
<dbReference type="Proteomes" id="UP000515977">
    <property type="component" value="Chromosome"/>
</dbReference>
<dbReference type="Pfam" id="PF13432">
    <property type="entry name" value="TPR_16"/>
    <property type="match status" value="3"/>
</dbReference>
<accession>A0A7G9QW38</accession>
<keyword evidence="1 3" id="KW-0808">Transferase</keyword>
<keyword evidence="2" id="KW-0802">TPR repeat</keyword>
<dbReference type="PROSITE" id="PS50005">
    <property type="entry name" value="TPR"/>
    <property type="match status" value="2"/>
</dbReference>
<gene>
    <name evidence="3" type="ORF">H9L17_05340</name>
</gene>
<evidence type="ECO:0000313" key="4">
    <source>
        <dbReference type="Proteomes" id="UP000515977"/>
    </source>
</evidence>
<dbReference type="InterPro" id="IPR026634">
    <property type="entry name" value="TPST-like"/>
</dbReference>
<protein>
    <submittedName>
        <fullName evidence="3">Sulfotransferase</fullName>
    </submittedName>
</protein>
<keyword evidence="4" id="KW-1185">Reference proteome</keyword>
<feature type="repeat" description="TPR" evidence="2">
    <location>
        <begin position="279"/>
        <end position="312"/>
    </location>
</feature>
<dbReference type="GO" id="GO:0008476">
    <property type="term" value="F:protein-tyrosine sulfotransferase activity"/>
    <property type="evidence" value="ECO:0007669"/>
    <property type="project" value="InterPro"/>
</dbReference>
<dbReference type="SUPFAM" id="SSF52540">
    <property type="entry name" value="P-loop containing nucleoside triphosphate hydrolases"/>
    <property type="match status" value="1"/>
</dbReference>